<protein>
    <submittedName>
        <fullName evidence="2">Uncharacterized protein</fullName>
    </submittedName>
</protein>
<keyword evidence="3" id="KW-1185">Reference proteome</keyword>
<proteinExistence type="predicted"/>
<name>A0A1I2ETE8_9BACT</name>
<dbReference type="AlphaFoldDB" id="A0A1I2ETE8"/>
<reference evidence="3" key="1">
    <citation type="submission" date="2016-10" db="EMBL/GenBank/DDBJ databases">
        <authorList>
            <person name="Varghese N."/>
            <person name="Submissions S."/>
        </authorList>
    </citation>
    <scope>NUCLEOTIDE SEQUENCE [LARGE SCALE GENOMIC DNA]</scope>
    <source>
        <strain evidence="3">ATCC 25963</strain>
    </source>
</reference>
<evidence type="ECO:0000313" key="3">
    <source>
        <dbReference type="Proteomes" id="UP000199400"/>
    </source>
</evidence>
<organism evidence="2 3">
    <name type="scientific">Nannocystis exedens</name>
    <dbReference type="NCBI Taxonomy" id="54"/>
    <lineage>
        <taxon>Bacteria</taxon>
        <taxon>Pseudomonadati</taxon>
        <taxon>Myxococcota</taxon>
        <taxon>Polyangia</taxon>
        <taxon>Nannocystales</taxon>
        <taxon>Nannocystaceae</taxon>
        <taxon>Nannocystis</taxon>
    </lineage>
</organism>
<gene>
    <name evidence="2" type="ORF">SAMN02745121_06241</name>
</gene>
<feature type="region of interest" description="Disordered" evidence="1">
    <location>
        <begin position="58"/>
        <end position="83"/>
    </location>
</feature>
<evidence type="ECO:0000256" key="1">
    <source>
        <dbReference type="SAM" id="MobiDB-lite"/>
    </source>
</evidence>
<dbReference type="Proteomes" id="UP000199400">
    <property type="component" value="Unassembled WGS sequence"/>
</dbReference>
<evidence type="ECO:0000313" key="2">
    <source>
        <dbReference type="EMBL" id="SFE95500.1"/>
    </source>
</evidence>
<sequence length="83" mass="8891">MARPCRFGAPGLWQLRTPQCGGVVSGRLDVATRLGATIDAGGGEVIGVPATRTIQGRTRCEREPTRVVAGHRHDTSRRQPDLS</sequence>
<accession>A0A1I2ETE8</accession>
<dbReference type="EMBL" id="FOMX01000023">
    <property type="protein sequence ID" value="SFE95500.1"/>
    <property type="molecule type" value="Genomic_DNA"/>
</dbReference>